<sequence length="58" mass="6055">MWIKVPRSAGSRLRGYGTGGGTDAPCRQVHPLVSGRTQRVCPADTCGTAGAEGVIRRS</sequence>
<evidence type="ECO:0000256" key="1">
    <source>
        <dbReference type="SAM" id="MobiDB-lite"/>
    </source>
</evidence>
<feature type="region of interest" description="Disordered" evidence="1">
    <location>
        <begin position="1"/>
        <end position="21"/>
    </location>
</feature>
<evidence type="ECO:0000313" key="2">
    <source>
        <dbReference type="EMBL" id="CAH9413058.1"/>
    </source>
</evidence>
<comment type="caution">
    <text evidence="2">The sequence shown here is derived from an EMBL/GenBank/DDBJ whole genome shotgun (WGS) entry which is preliminary data.</text>
</comment>
<dbReference type="EMBL" id="CAKXYP010000001">
    <property type="protein sequence ID" value="CAH9413058.1"/>
    <property type="molecule type" value="Genomic_DNA"/>
</dbReference>
<gene>
    <name evidence="2" type="ORF">SGL43_00051</name>
</gene>
<organism evidence="2 3">
    <name type="scientific">Streptomyces globisporus</name>
    <dbReference type="NCBI Taxonomy" id="1908"/>
    <lineage>
        <taxon>Bacteria</taxon>
        <taxon>Bacillati</taxon>
        <taxon>Actinomycetota</taxon>
        <taxon>Actinomycetes</taxon>
        <taxon>Kitasatosporales</taxon>
        <taxon>Streptomycetaceae</taxon>
        <taxon>Streptomyces</taxon>
    </lineage>
</organism>
<protein>
    <submittedName>
        <fullName evidence="2">Uncharacterized protein</fullName>
    </submittedName>
</protein>
<dbReference type="Proteomes" id="UP001154015">
    <property type="component" value="Unassembled WGS sequence"/>
</dbReference>
<name>A0ABN8UWX6_STRGL</name>
<evidence type="ECO:0000313" key="3">
    <source>
        <dbReference type="Proteomes" id="UP001154015"/>
    </source>
</evidence>
<proteinExistence type="predicted"/>
<reference evidence="2" key="1">
    <citation type="submission" date="2022-03" db="EMBL/GenBank/DDBJ databases">
        <authorList>
            <person name="Leyn A S."/>
        </authorList>
    </citation>
    <scope>NUCLEOTIDE SEQUENCE</scope>
    <source>
        <strain evidence="2">Streptomyces globisporus 4-3</strain>
    </source>
</reference>
<keyword evidence="3" id="KW-1185">Reference proteome</keyword>
<accession>A0ABN8UWX6</accession>